<dbReference type="PANTHER" id="PTHR34308">
    <property type="entry name" value="COBALAMIN BIOSYNTHESIS PROTEIN CBIB"/>
    <property type="match status" value="1"/>
</dbReference>
<dbReference type="AlphaFoldDB" id="A0A927JA92"/>
<evidence type="ECO:0000313" key="11">
    <source>
        <dbReference type="Proteomes" id="UP000642993"/>
    </source>
</evidence>
<proteinExistence type="inferred from homology"/>
<feature type="transmembrane region" description="Helical" evidence="9">
    <location>
        <begin position="55"/>
        <end position="76"/>
    </location>
</feature>
<comment type="caution">
    <text evidence="9">Lacks conserved residue(s) required for the propagation of feature annotation.</text>
</comment>
<keyword evidence="11" id="KW-1185">Reference proteome</keyword>
<comment type="pathway">
    <text evidence="2 9">Cofactor biosynthesis; adenosylcobalamin biosynthesis.</text>
</comment>
<comment type="subcellular location">
    <subcellularLocation>
        <location evidence="1 9">Cell membrane</location>
        <topology evidence="1 9">Multi-pass membrane protein</topology>
    </subcellularLocation>
</comment>
<evidence type="ECO:0000256" key="2">
    <source>
        <dbReference type="ARBA" id="ARBA00004953"/>
    </source>
</evidence>
<dbReference type="GO" id="GO:0009236">
    <property type="term" value="P:cobalamin biosynthetic process"/>
    <property type="evidence" value="ECO:0007669"/>
    <property type="project" value="UniProtKB-UniRule"/>
</dbReference>
<keyword evidence="8 9" id="KW-0472">Membrane</keyword>
<feature type="transmembrane region" description="Helical" evidence="9">
    <location>
        <begin position="301"/>
        <end position="319"/>
    </location>
</feature>
<dbReference type="GO" id="GO:0005886">
    <property type="term" value="C:plasma membrane"/>
    <property type="evidence" value="ECO:0007669"/>
    <property type="project" value="UniProtKB-SubCell"/>
</dbReference>
<dbReference type="NCBIfam" id="NF002276">
    <property type="entry name" value="PRK01209.1-4"/>
    <property type="match status" value="1"/>
</dbReference>
<comment type="caution">
    <text evidence="10">The sequence shown here is derived from an EMBL/GenBank/DDBJ whole genome shotgun (WGS) entry which is preliminary data.</text>
</comment>
<dbReference type="NCBIfam" id="TIGR00380">
    <property type="entry name" value="cobal_cbiB"/>
    <property type="match status" value="1"/>
</dbReference>
<gene>
    <name evidence="9" type="primary">cobD</name>
    <name evidence="10" type="ORF">HT102_03575</name>
</gene>
<dbReference type="HAMAP" id="MF_00024">
    <property type="entry name" value="CobD_CbiB"/>
    <property type="match status" value="1"/>
</dbReference>
<evidence type="ECO:0000256" key="8">
    <source>
        <dbReference type="ARBA" id="ARBA00023136"/>
    </source>
</evidence>
<evidence type="ECO:0000256" key="4">
    <source>
        <dbReference type="ARBA" id="ARBA00022475"/>
    </source>
</evidence>
<dbReference type="PANTHER" id="PTHR34308:SF1">
    <property type="entry name" value="COBALAMIN BIOSYNTHESIS PROTEIN CBIB"/>
    <property type="match status" value="1"/>
</dbReference>
<comment type="similarity">
    <text evidence="3 9">Belongs to the CobD/CbiB family.</text>
</comment>
<keyword evidence="6 9" id="KW-0812">Transmembrane</keyword>
<reference evidence="10" key="1">
    <citation type="submission" date="2020-09" db="EMBL/GenBank/DDBJ databases">
        <title>Hoyosella lacisalsi sp. nov., a halotolerant actinobacterium isolated from soil of Lake Gudzhirganskoe.</title>
        <authorList>
            <person name="Yang Q."/>
            <person name="Guo P.Y."/>
            <person name="Liu S.W."/>
            <person name="Li F.N."/>
            <person name="Sun C.H."/>
        </authorList>
    </citation>
    <scope>NUCLEOTIDE SEQUENCE</scope>
    <source>
        <strain evidence="10">G463</strain>
    </source>
</reference>
<organism evidence="10 11">
    <name type="scientific">Lolliginicoccus lacisalsi</name>
    <dbReference type="NCBI Taxonomy" id="2742202"/>
    <lineage>
        <taxon>Bacteria</taxon>
        <taxon>Bacillati</taxon>
        <taxon>Actinomycetota</taxon>
        <taxon>Actinomycetes</taxon>
        <taxon>Mycobacteriales</taxon>
        <taxon>Hoyosellaceae</taxon>
        <taxon>Lolliginicoccus</taxon>
    </lineage>
</organism>
<accession>A0A927JA92</accession>
<evidence type="ECO:0000256" key="3">
    <source>
        <dbReference type="ARBA" id="ARBA00006263"/>
    </source>
</evidence>
<dbReference type="RefSeq" id="WP_192038064.1">
    <property type="nucleotide sequence ID" value="NZ_JACYWE010000002.1"/>
</dbReference>
<dbReference type="InterPro" id="IPR004485">
    <property type="entry name" value="Cobalamin_biosynth_CobD/CbiB"/>
</dbReference>
<keyword evidence="5 9" id="KW-0169">Cobalamin biosynthesis</keyword>
<dbReference type="Pfam" id="PF03186">
    <property type="entry name" value="CobD_Cbib"/>
    <property type="match status" value="1"/>
</dbReference>
<dbReference type="GO" id="GO:0048472">
    <property type="term" value="F:threonine-phosphate decarboxylase activity"/>
    <property type="evidence" value="ECO:0007669"/>
    <property type="project" value="InterPro"/>
</dbReference>
<keyword evidence="4 9" id="KW-1003">Cell membrane</keyword>
<evidence type="ECO:0000256" key="5">
    <source>
        <dbReference type="ARBA" id="ARBA00022573"/>
    </source>
</evidence>
<dbReference type="GO" id="GO:0015420">
    <property type="term" value="F:ABC-type vitamin B12 transporter activity"/>
    <property type="evidence" value="ECO:0007669"/>
    <property type="project" value="UniProtKB-UniRule"/>
</dbReference>
<evidence type="ECO:0000256" key="9">
    <source>
        <dbReference type="HAMAP-Rule" id="MF_00024"/>
    </source>
</evidence>
<dbReference type="Proteomes" id="UP000642993">
    <property type="component" value="Unassembled WGS sequence"/>
</dbReference>
<sequence length="325" mass="34086">MRHSWAAGRAAGLALGFLADHWLGDPQRFHPVAGFGTIAHRAEQAWYRDSRGRGAVHWLVLVGGTTGAACLVELALARDGMPRLARIGWTAGATWATLGGMSLARVGERMAGHLEAGDLEAARDLLPSLCGRDPALLDLPGIARATVESIAENTSDATIGPLVWAGLLGAPGALAYRAINTLDAMVGYRSERYGRFGWFSARADDAANLLPARCCGMITVASAPVVGGSPARSWRAWRRDARSHPSPNAGVAEASAAGALGIRLGGTTRYWHGTEERPALGEGPPPRVADVRRAVRLSRRVQAGAAVLAVLAVVAVPIGQRIARA</sequence>
<comment type="function">
    <text evidence="9">Converts cobyric acid to cobinamide by the addition of aminopropanol on the F carboxylic group.</text>
</comment>
<dbReference type="EMBL" id="JACYWE010000002">
    <property type="protein sequence ID" value="MBD8505568.1"/>
    <property type="molecule type" value="Genomic_DNA"/>
</dbReference>
<name>A0A927JA92_9ACTN</name>
<evidence type="ECO:0000256" key="7">
    <source>
        <dbReference type="ARBA" id="ARBA00022989"/>
    </source>
</evidence>
<evidence type="ECO:0000256" key="6">
    <source>
        <dbReference type="ARBA" id="ARBA00022692"/>
    </source>
</evidence>
<evidence type="ECO:0000256" key="1">
    <source>
        <dbReference type="ARBA" id="ARBA00004651"/>
    </source>
</evidence>
<evidence type="ECO:0000313" key="10">
    <source>
        <dbReference type="EMBL" id="MBD8505568.1"/>
    </source>
</evidence>
<protein>
    <recommendedName>
        <fullName evidence="9">Cobalamin biosynthesis protein CobD</fullName>
    </recommendedName>
</protein>
<keyword evidence="7 9" id="KW-1133">Transmembrane helix</keyword>